<evidence type="ECO:0000256" key="1">
    <source>
        <dbReference type="SAM" id="MobiDB-lite"/>
    </source>
</evidence>
<evidence type="ECO:0000313" key="2">
    <source>
        <dbReference type="EMBL" id="EFH13352.1"/>
    </source>
</evidence>
<accession>D5RH68</accession>
<protein>
    <submittedName>
        <fullName evidence="2">Uncharacterized protein</fullName>
    </submittedName>
</protein>
<feature type="region of interest" description="Disordered" evidence="1">
    <location>
        <begin position="1"/>
        <end position="45"/>
    </location>
</feature>
<name>D5RH68_9PROT</name>
<keyword evidence="3" id="KW-1185">Reference proteome</keyword>
<organism evidence="2 3">
    <name type="scientific">Pseudoroseomonas cervicalis ATCC 49957</name>
    <dbReference type="NCBI Taxonomy" id="525371"/>
    <lineage>
        <taxon>Bacteria</taxon>
        <taxon>Pseudomonadati</taxon>
        <taxon>Pseudomonadota</taxon>
        <taxon>Alphaproteobacteria</taxon>
        <taxon>Acetobacterales</taxon>
        <taxon>Roseomonadaceae</taxon>
        <taxon>Roseomonas</taxon>
    </lineage>
</organism>
<dbReference type="Proteomes" id="UP000005324">
    <property type="component" value="Unassembled WGS sequence"/>
</dbReference>
<evidence type="ECO:0000313" key="3">
    <source>
        <dbReference type="Proteomes" id="UP000005324"/>
    </source>
</evidence>
<dbReference type="EMBL" id="ADVL01000085">
    <property type="protein sequence ID" value="EFH13352.1"/>
    <property type="molecule type" value="Genomic_DNA"/>
</dbReference>
<sequence length="45" mass="5367">MLRQHREYREPNLSKPSPFSRVQHRETHGFPAMPESHAWRPAGTR</sequence>
<dbReference type="HOGENOM" id="CLU_3204686_0_0_5"/>
<feature type="compositionally biased region" description="Basic and acidic residues" evidence="1">
    <location>
        <begin position="1"/>
        <end position="12"/>
    </location>
</feature>
<dbReference type="AlphaFoldDB" id="D5RH68"/>
<comment type="caution">
    <text evidence="2">The sequence shown here is derived from an EMBL/GenBank/DDBJ whole genome shotgun (WGS) entry which is preliminary data.</text>
</comment>
<gene>
    <name evidence="2" type="ORF">HMPREF0731_0427</name>
</gene>
<proteinExistence type="predicted"/>
<reference evidence="2 3" key="1">
    <citation type="submission" date="2010-04" db="EMBL/GenBank/DDBJ databases">
        <authorList>
            <person name="Qin X."/>
            <person name="Bachman B."/>
            <person name="Battles P."/>
            <person name="Bell A."/>
            <person name="Bess C."/>
            <person name="Bickham C."/>
            <person name="Chaboub L."/>
            <person name="Chen D."/>
            <person name="Coyle M."/>
            <person name="Deiros D.R."/>
            <person name="Dinh H."/>
            <person name="Forbes L."/>
            <person name="Fowler G."/>
            <person name="Francisco L."/>
            <person name="Fu Q."/>
            <person name="Gubbala S."/>
            <person name="Hale W."/>
            <person name="Han Y."/>
            <person name="Hemphill L."/>
            <person name="Highlander S.K."/>
            <person name="Hirani K."/>
            <person name="Hogues M."/>
            <person name="Jackson L."/>
            <person name="Jakkamsetti A."/>
            <person name="Javaid M."/>
            <person name="Jiang H."/>
            <person name="Korchina V."/>
            <person name="Kovar C."/>
            <person name="Lara F."/>
            <person name="Lee S."/>
            <person name="Mata R."/>
            <person name="Mathew T."/>
            <person name="Moen C."/>
            <person name="Morales K."/>
            <person name="Munidasa M."/>
            <person name="Nazareth L."/>
            <person name="Ngo R."/>
            <person name="Nguyen L."/>
            <person name="Okwuonu G."/>
            <person name="Ongeri F."/>
            <person name="Patil S."/>
            <person name="Petrosino J."/>
            <person name="Pham C."/>
            <person name="Pham P."/>
            <person name="Pu L.-L."/>
            <person name="Puazo M."/>
            <person name="Raj R."/>
            <person name="Reid J."/>
            <person name="Rouhana J."/>
            <person name="Saada N."/>
            <person name="Shang Y."/>
            <person name="Simmons D."/>
            <person name="Thornton R."/>
            <person name="Warren J."/>
            <person name="Weissenberger G."/>
            <person name="Zhang J."/>
            <person name="Zhang L."/>
            <person name="Zhou C."/>
            <person name="Zhu D."/>
            <person name="Muzny D."/>
            <person name="Worley K."/>
            <person name="Gibbs R."/>
        </authorList>
    </citation>
    <scope>NUCLEOTIDE SEQUENCE [LARGE SCALE GENOMIC DNA]</scope>
    <source>
        <strain evidence="2 3">ATCC 49957</strain>
    </source>
</reference>